<dbReference type="RefSeq" id="WP_346336419.1">
    <property type="nucleotide sequence ID" value="NZ_JBBYXI010000002.1"/>
</dbReference>
<dbReference type="EMBL" id="JBBYXI010000002">
    <property type="protein sequence ID" value="MEN3930408.1"/>
    <property type="molecule type" value="Genomic_DNA"/>
</dbReference>
<dbReference type="Proteomes" id="UP001418637">
    <property type="component" value="Unassembled WGS sequence"/>
</dbReference>
<feature type="chain" id="PRO_5045294827" description="Lipoprotein" evidence="1">
    <location>
        <begin position="17"/>
        <end position="132"/>
    </location>
</feature>
<evidence type="ECO:0008006" key="4">
    <source>
        <dbReference type="Google" id="ProtNLM"/>
    </source>
</evidence>
<organism evidence="2 3">
    <name type="scientific">Hohaiivirga grylli</name>
    <dbReference type="NCBI Taxonomy" id="3133970"/>
    <lineage>
        <taxon>Bacteria</taxon>
        <taxon>Pseudomonadati</taxon>
        <taxon>Pseudomonadota</taxon>
        <taxon>Alphaproteobacteria</taxon>
        <taxon>Hyphomicrobiales</taxon>
        <taxon>Methylobacteriaceae</taxon>
        <taxon>Hohaiivirga</taxon>
    </lineage>
</organism>
<evidence type="ECO:0000313" key="2">
    <source>
        <dbReference type="EMBL" id="MEN3930408.1"/>
    </source>
</evidence>
<gene>
    <name evidence="2" type="ORF">WJT86_04935</name>
</gene>
<reference evidence="2 3" key="1">
    <citation type="submission" date="2024-04" db="EMBL/GenBank/DDBJ databases">
        <title>A novel species isolated from cricket.</title>
        <authorList>
            <person name="Wang H.-C."/>
        </authorList>
    </citation>
    <scope>NUCLEOTIDE SEQUENCE [LARGE SCALE GENOMIC DNA]</scope>
    <source>
        <strain evidence="2 3">WL0021</strain>
    </source>
</reference>
<evidence type="ECO:0000256" key="1">
    <source>
        <dbReference type="SAM" id="SignalP"/>
    </source>
</evidence>
<sequence>MKALFGIALLSTVLLAGCAAPGDTHTANVKMNTPTAISSMSLMGPGCEDWGAPTGHVVTPPRHGEVKFLYHRGPLQAKDSKCNGEMMTSRIAVYVPNKGFKGTDSTSLKFVYINNDAGGSANMGQQFTINVQ</sequence>
<keyword evidence="1" id="KW-0732">Signal</keyword>
<dbReference type="PROSITE" id="PS51257">
    <property type="entry name" value="PROKAR_LIPOPROTEIN"/>
    <property type="match status" value="1"/>
</dbReference>
<feature type="signal peptide" evidence="1">
    <location>
        <begin position="1"/>
        <end position="16"/>
    </location>
</feature>
<protein>
    <recommendedName>
        <fullName evidence="4">Lipoprotein</fullName>
    </recommendedName>
</protein>
<evidence type="ECO:0000313" key="3">
    <source>
        <dbReference type="Proteomes" id="UP001418637"/>
    </source>
</evidence>
<name>A0ABV0BHG6_9HYPH</name>
<keyword evidence="3" id="KW-1185">Reference proteome</keyword>
<accession>A0ABV0BHG6</accession>
<comment type="caution">
    <text evidence="2">The sequence shown here is derived from an EMBL/GenBank/DDBJ whole genome shotgun (WGS) entry which is preliminary data.</text>
</comment>
<proteinExistence type="predicted"/>